<dbReference type="Pfam" id="PF01617">
    <property type="entry name" value="Surface_Ag_2"/>
    <property type="match status" value="2"/>
</dbReference>
<organism evidence="3">
    <name type="scientific">Anaplasma phagocytophilum</name>
    <name type="common">Ehrlichia phagocytophila</name>
    <dbReference type="NCBI Taxonomy" id="948"/>
    <lineage>
        <taxon>Bacteria</taxon>
        <taxon>Pseudomonadati</taxon>
        <taxon>Pseudomonadota</taxon>
        <taxon>Alphaproteobacteria</taxon>
        <taxon>Rickettsiales</taxon>
        <taxon>Anaplasmataceae</taxon>
        <taxon>Anaplasma</taxon>
        <taxon>phagocytophilum group</taxon>
    </lineage>
</organism>
<accession>Q83VV8</accession>
<evidence type="ECO:0000256" key="1">
    <source>
        <dbReference type="SAM" id="SignalP"/>
    </source>
</evidence>
<feature type="domain" description="Msp4/OMP-like" evidence="2">
    <location>
        <begin position="38"/>
        <end position="154"/>
    </location>
</feature>
<feature type="domain" description="Msp4/OMP-like" evidence="2">
    <location>
        <begin position="271"/>
        <end position="429"/>
    </location>
</feature>
<feature type="chain" id="PRO_5004297778" evidence="1">
    <location>
        <begin position="21"/>
        <end position="429"/>
    </location>
</feature>
<evidence type="ECO:0000259" key="2">
    <source>
        <dbReference type="Pfam" id="PF01617"/>
    </source>
</evidence>
<dbReference type="EMBL" id="AY164494">
    <property type="protein sequence ID" value="AAO30106.1"/>
    <property type="molecule type" value="Genomic_DNA"/>
</dbReference>
<reference evidence="3" key="1">
    <citation type="journal article" date="2003" name="Infect. Immun.">
        <title>Expression of multiple outer membrane protein sequence variants from a single genomic locus of Anaplasma phagocytophilum.</title>
        <authorList>
            <person name="Barbet A.F."/>
            <person name="Meeus P.F."/>
            <person name="Belanger M."/>
            <person name="Bowie M.V."/>
            <person name="Yi J."/>
            <person name="Lundgren A.M."/>
            <person name="Alleman A.R."/>
            <person name="Wong S.J."/>
            <person name="Chu F.K."/>
            <person name="Munderloh U.G."/>
            <person name="Jauron S.D."/>
        </authorList>
    </citation>
    <scope>NUCLEOTIDE SEQUENCE</scope>
</reference>
<dbReference type="InterPro" id="IPR002566">
    <property type="entry name" value="Msp4_OMP-like"/>
</dbReference>
<protein>
    <submittedName>
        <fullName evidence="3">Major surface protein 2</fullName>
    </submittedName>
</protein>
<dbReference type="AlphaFoldDB" id="Q83VV8"/>
<name>Q83VV8_ANAPH</name>
<dbReference type="InterPro" id="IPR011250">
    <property type="entry name" value="OMP/PagP_B-barrel"/>
</dbReference>
<dbReference type="Gene3D" id="2.40.160.20">
    <property type="match status" value="1"/>
</dbReference>
<evidence type="ECO:0000313" key="3">
    <source>
        <dbReference type="EMBL" id="AAO30106.1"/>
    </source>
</evidence>
<dbReference type="SUPFAM" id="SSF56925">
    <property type="entry name" value="OMPA-like"/>
    <property type="match status" value="1"/>
</dbReference>
<feature type="signal peptide" evidence="1">
    <location>
        <begin position="1"/>
        <end position="20"/>
    </location>
</feature>
<keyword evidence="1" id="KW-0732">Signal</keyword>
<dbReference type="FunFam" id="2.40.160.20:FF:000006">
    <property type="entry name" value="p44/Msp2 family outer membrane protein"/>
    <property type="match status" value="1"/>
</dbReference>
<sequence length="429" mass="45463">MRKGKIILGSVMMSMAIVMAGNDVRAHDDVSALETGGAGYFYVGLDYSPAFSKIRDFSIRESNGETKAVYPYLKDGKSVKLESHKFDWNTPDPRIGFKDNMLVAMEGSVGYGIGGARVELEIGYERFKTKGVRDSGSKEDEADTVYLLAKELAYDVVTGQTDKLTAALAKTSGKDIVQFANAVKISHPKIDEQVCSKNHTVLNPSQGTTYDSDPKQEQNKIAQCSGFGGAAGEKQALLSTFASAVKLGEGKNWPTGQAGKSGSGPVVGAPNSNANAVAKDLVALNREEKTIVAGLLAKTIEGGEVVEIRAVSSTSVMVNACYDLLSEGLGVVPYACVGLGGNFVGVVDGHITPKLAYRLKAGLSYQLSPEISAFAGGFYHRVVGDGVYDDLPAQRLVDDTSPAGRTKDTAIANFSMAYVGGEFGVRFAF</sequence>
<proteinExistence type="predicted"/>